<feature type="domain" description="PH" evidence="2">
    <location>
        <begin position="10"/>
        <end position="105"/>
    </location>
</feature>
<feature type="compositionally biased region" description="Pro residues" evidence="1">
    <location>
        <begin position="281"/>
        <end position="290"/>
    </location>
</feature>
<accession>A0A0L0D624</accession>
<evidence type="ECO:0000259" key="2">
    <source>
        <dbReference type="SMART" id="SM00233"/>
    </source>
</evidence>
<proteinExistence type="predicted"/>
<dbReference type="AlphaFoldDB" id="A0A0L0D624"/>
<reference evidence="3 4" key="1">
    <citation type="submission" date="2010-05" db="EMBL/GenBank/DDBJ databases">
        <title>The Genome Sequence of Thecamonas trahens ATCC 50062.</title>
        <authorList>
            <consortium name="The Broad Institute Genome Sequencing Platform"/>
            <person name="Russ C."/>
            <person name="Cuomo C."/>
            <person name="Shea T."/>
            <person name="Young S.K."/>
            <person name="Zeng Q."/>
            <person name="Koehrsen M."/>
            <person name="Haas B."/>
            <person name="Borodovsky M."/>
            <person name="Guigo R."/>
            <person name="Alvarado L."/>
            <person name="Berlin A."/>
            <person name="Bochicchio J."/>
            <person name="Borenstein D."/>
            <person name="Chapman S."/>
            <person name="Chen Z."/>
            <person name="Freedman E."/>
            <person name="Gellesch M."/>
            <person name="Goldberg J."/>
            <person name="Griggs A."/>
            <person name="Gujja S."/>
            <person name="Heilman E."/>
            <person name="Heiman D."/>
            <person name="Hepburn T."/>
            <person name="Howarth C."/>
            <person name="Jen D."/>
            <person name="Larson L."/>
            <person name="Mehta T."/>
            <person name="Park D."/>
            <person name="Pearson M."/>
            <person name="Roberts A."/>
            <person name="Saif S."/>
            <person name="Shenoy N."/>
            <person name="Sisk P."/>
            <person name="Stolte C."/>
            <person name="Sykes S."/>
            <person name="Thomson T."/>
            <person name="Walk T."/>
            <person name="White J."/>
            <person name="Yandava C."/>
            <person name="Burger G."/>
            <person name="Gray M.W."/>
            <person name="Holland P.W.H."/>
            <person name="King N."/>
            <person name="Lang F.B.F."/>
            <person name="Roger A.J."/>
            <person name="Ruiz-Trillo I."/>
            <person name="Lander E."/>
            <person name="Nusbaum C."/>
        </authorList>
    </citation>
    <scope>NUCLEOTIDE SEQUENCE [LARGE SCALE GENOMIC DNA]</scope>
    <source>
        <strain evidence="3 4">ATCC 50062</strain>
    </source>
</reference>
<dbReference type="RefSeq" id="XP_013759282.1">
    <property type="nucleotide sequence ID" value="XM_013903828.1"/>
</dbReference>
<organism evidence="3 4">
    <name type="scientific">Thecamonas trahens ATCC 50062</name>
    <dbReference type="NCBI Taxonomy" id="461836"/>
    <lineage>
        <taxon>Eukaryota</taxon>
        <taxon>Apusozoa</taxon>
        <taxon>Apusomonadida</taxon>
        <taxon>Apusomonadidae</taxon>
        <taxon>Thecamonas</taxon>
    </lineage>
</organism>
<dbReference type="Proteomes" id="UP000054408">
    <property type="component" value="Unassembled WGS sequence"/>
</dbReference>
<dbReference type="GeneID" id="25563597"/>
<keyword evidence="4" id="KW-1185">Reference proteome</keyword>
<sequence length="290" mass="31955">MDHNSMEAMVFYSGSTLRKKVWKEHSIALRGAQVFHFYRTGKPKEVIALTHDVEIDVAGHNEDVLGRLNCLRLSDGNGRSWTFSFGSYETACAWASALAAARKSADDEPDVDLDAHVWYWGSTLRKRKWKYHSLSIRDCNLYHYRENGSVKETFVLAPGDAVELDEGGSHGKPNQLTITVAGKETVFAFTSWEEARIWSVSILAATGVKPSKDDAAILRSLSTFNGAAIDHSSDSDSDDGPATPAVLNLPSKYRDPALEAPLASLHDNDFDSYDDDDTYGSPPPPADIRS</sequence>
<dbReference type="SMART" id="SM00233">
    <property type="entry name" value="PH"/>
    <property type="match status" value="1"/>
</dbReference>
<gene>
    <name evidence="3" type="ORF">AMSG_04032</name>
</gene>
<evidence type="ECO:0000313" key="3">
    <source>
        <dbReference type="EMBL" id="KNC47804.1"/>
    </source>
</evidence>
<evidence type="ECO:0000313" key="4">
    <source>
        <dbReference type="Proteomes" id="UP000054408"/>
    </source>
</evidence>
<dbReference type="SUPFAM" id="SSF50729">
    <property type="entry name" value="PH domain-like"/>
    <property type="match status" value="2"/>
</dbReference>
<dbReference type="InterPro" id="IPR001849">
    <property type="entry name" value="PH_domain"/>
</dbReference>
<protein>
    <recommendedName>
        <fullName evidence="2">PH domain-containing protein</fullName>
    </recommendedName>
</protein>
<name>A0A0L0D624_THETB</name>
<dbReference type="EMBL" id="GL349448">
    <property type="protein sequence ID" value="KNC47804.1"/>
    <property type="molecule type" value="Genomic_DNA"/>
</dbReference>
<evidence type="ECO:0000256" key="1">
    <source>
        <dbReference type="SAM" id="MobiDB-lite"/>
    </source>
</evidence>
<feature type="region of interest" description="Disordered" evidence="1">
    <location>
        <begin position="231"/>
        <end position="290"/>
    </location>
</feature>